<dbReference type="GO" id="GO:0009793">
    <property type="term" value="P:embryo development ending in seed dormancy"/>
    <property type="evidence" value="ECO:0000318"/>
    <property type="project" value="GO_Central"/>
</dbReference>
<evidence type="ECO:0000256" key="8">
    <source>
        <dbReference type="ARBA" id="ARBA00022801"/>
    </source>
</evidence>
<evidence type="ECO:0000259" key="13">
    <source>
        <dbReference type="SMART" id="SM00382"/>
    </source>
</evidence>
<name>A0A0K9PD08_ZOSMR</name>
<evidence type="ECO:0000256" key="1">
    <source>
        <dbReference type="ARBA" id="ARBA00001947"/>
    </source>
</evidence>
<protein>
    <submittedName>
        <fullName evidence="14">ATP-dependent zinc metalloprotease FtsH 2</fullName>
    </submittedName>
</protein>
<evidence type="ECO:0000256" key="4">
    <source>
        <dbReference type="ARBA" id="ARBA00010550"/>
    </source>
</evidence>
<comment type="similarity">
    <text evidence="4">In the N-terminal section; belongs to the AAA ATPase family.</text>
</comment>
<keyword evidence="9" id="KW-0862">Zinc</keyword>
<sequence length="969" mass="111891">MLLYTTFNTFPTLHPHPIPLNSRFLTPRRTHRRFQKKHSFRSLSARGGDGSGRFSWESVRKVSNRFWSDFGRDFNKEFGVDLGNVANKCAQVLKKREDVGAWLRSASLPSLLEWHNWDKWKDVKNWDPKRVGVLILYTIIVVLSSKSIYFRLTKPQLDPKIQYELFNAYMEAVIPEPTPTNIRELKKNIWRKKMPKGLIIKKGFEGPDGKLVYDKSYIGEDAWIDERNDQLESSSEIAEVDVGSGSSWRERLVKWREIIEKDKFAEKKDSLRAKYVIDFDMEEVEKELRKEVSEKSGDSNGYRALWVSKRWWLYRPKLPYTYFLEKLHCSEVDAVLFTEDLKRIYVTMKEGYPSEYIVDIPLDPYLFEVIFCSRVEVDILQKGKIHYILKVVMALLPALLILTFIRESTMLLHIASSRFLYKKYNQIYDMAYAENFILPIPMEEDENSSMYKDVVLGGDVWDLVDEIMIYMRNPMRYYEKKVTFVRGILLSGPPGTGKTLFARSLSKESGMPFIFASGAEFSNSEKSGAARINEIFSMARRNAPCFIFVDEIDAIAGRHAKEDPRRYATYNALLTQLDGEKEKTGVDRFSLQQAIIFICATNRPDELDDAFVSPGRIDRRLHIGLPDSKQRIQIFDVHSAAKKFSDDVDFSKLILRTVGYSGAEIRNLINESAIMAVRKGHTMICQQDIVDVLDKQLLESMDVLLTLEEQKKCVDSVSPEKKRLLAVHEAGHILLAHLFPKFDCHAFSQLLPGGKECAVSVFSPMEDMVGQGYTTFGYMKMQMIVAHGGRCAERIVFGDDITDEGKDDLERISKIGREMVISPNNRRLGLTRLVKRAGMNEPTDSADDGLITYRWDDPNIIPEPMSLEVSELFTRELTRYIEETEEYAMRGLQQNKHILEMIIRTMLDKSHMTGLEAKEKIKDMSPVMFEDLMETFQIDPYEENKPILSVNAKIQYQPLDIYPAPLHRC</sequence>
<evidence type="ECO:0000256" key="11">
    <source>
        <dbReference type="ARBA" id="ARBA00022946"/>
    </source>
</evidence>
<comment type="cofactor">
    <cofactor evidence="1">
        <name>Zn(2+)</name>
        <dbReference type="ChEBI" id="CHEBI:29105"/>
    </cofactor>
</comment>
<dbReference type="InterPro" id="IPR041569">
    <property type="entry name" value="AAA_lid_3"/>
</dbReference>
<dbReference type="SMART" id="SM00382">
    <property type="entry name" value="AAA"/>
    <property type="match status" value="1"/>
</dbReference>
<keyword evidence="11" id="KW-0809">Transit peptide</keyword>
<organism evidence="14 15">
    <name type="scientific">Zostera marina</name>
    <name type="common">Eelgrass</name>
    <dbReference type="NCBI Taxonomy" id="29655"/>
    <lineage>
        <taxon>Eukaryota</taxon>
        <taxon>Viridiplantae</taxon>
        <taxon>Streptophyta</taxon>
        <taxon>Embryophyta</taxon>
        <taxon>Tracheophyta</taxon>
        <taxon>Spermatophyta</taxon>
        <taxon>Magnoliopsida</taxon>
        <taxon>Liliopsida</taxon>
        <taxon>Zosteraceae</taxon>
        <taxon>Zostera</taxon>
    </lineage>
</organism>
<dbReference type="STRING" id="29655.A0A0K9PD08"/>
<dbReference type="AlphaFoldDB" id="A0A0K9PD08"/>
<dbReference type="Proteomes" id="UP000036987">
    <property type="component" value="Unassembled WGS sequence"/>
</dbReference>
<dbReference type="OMA" id="ESKGTWR"/>
<dbReference type="InterPro" id="IPR000642">
    <property type="entry name" value="Peptidase_M41"/>
</dbReference>
<dbReference type="GO" id="GO:0005524">
    <property type="term" value="F:ATP binding"/>
    <property type="evidence" value="ECO:0007669"/>
    <property type="project" value="UniProtKB-KW"/>
</dbReference>
<reference evidence="15" key="1">
    <citation type="journal article" date="2016" name="Nature">
        <title>The genome of the seagrass Zostera marina reveals angiosperm adaptation to the sea.</title>
        <authorList>
            <person name="Olsen J.L."/>
            <person name="Rouze P."/>
            <person name="Verhelst B."/>
            <person name="Lin Y.-C."/>
            <person name="Bayer T."/>
            <person name="Collen J."/>
            <person name="Dattolo E."/>
            <person name="De Paoli E."/>
            <person name="Dittami S."/>
            <person name="Maumus F."/>
            <person name="Michel G."/>
            <person name="Kersting A."/>
            <person name="Lauritano C."/>
            <person name="Lohaus R."/>
            <person name="Toepel M."/>
            <person name="Tonon T."/>
            <person name="Vanneste K."/>
            <person name="Amirebrahimi M."/>
            <person name="Brakel J."/>
            <person name="Bostroem C."/>
            <person name="Chovatia M."/>
            <person name="Grimwood J."/>
            <person name="Jenkins J.W."/>
            <person name="Jueterbock A."/>
            <person name="Mraz A."/>
            <person name="Stam W.T."/>
            <person name="Tice H."/>
            <person name="Bornberg-Bauer E."/>
            <person name="Green P.J."/>
            <person name="Pearson G.A."/>
            <person name="Procaccini G."/>
            <person name="Duarte C.M."/>
            <person name="Schmutz J."/>
            <person name="Reusch T.B.H."/>
            <person name="Van de Peer Y."/>
        </authorList>
    </citation>
    <scope>NUCLEOTIDE SEQUENCE [LARGE SCALE GENOMIC DNA]</scope>
    <source>
        <strain evidence="15">cv. Finnish</strain>
    </source>
</reference>
<evidence type="ECO:0000313" key="15">
    <source>
        <dbReference type="Proteomes" id="UP000036987"/>
    </source>
</evidence>
<keyword evidence="6" id="KW-0479">Metal-binding</keyword>
<dbReference type="Gene3D" id="1.10.8.60">
    <property type="match status" value="1"/>
</dbReference>
<accession>A0A0K9PD08</accession>
<evidence type="ECO:0000256" key="6">
    <source>
        <dbReference type="ARBA" id="ARBA00022723"/>
    </source>
</evidence>
<dbReference type="GO" id="GO:0034982">
    <property type="term" value="P:mitochondrial protein processing"/>
    <property type="evidence" value="ECO:0000318"/>
    <property type="project" value="GO_Central"/>
</dbReference>
<dbReference type="InterPro" id="IPR027417">
    <property type="entry name" value="P-loop_NTPase"/>
</dbReference>
<dbReference type="Gene3D" id="1.20.58.760">
    <property type="entry name" value="Peptidase M41"/>
    <property type="match status" value="1"/>
</dbReference>
<dbReference type="GO" id="GO:0046872">
    <property type="term" value="F:metal ion binding"/>
    <property type="evidence" value="ECO:0007669"/>
    <property type="project" value="UniProtKB-KW"/>
</dbReference>
<keyword evidence="15" id="KW-1185">Reference proteome</keyword>
<dbReference type="InterPro" id="IPR050928">
    <property type="entry name" value="ATP-dep_Zn_Metalloprotease"/>
</dbReference>
<gene>
    <name evidence="14" type="ORF">ZOSMA_2G01150</name>
</gene>
<keyword evidence="5 14" id="KW-0645">Protease</keyword>
<feature type="domain" description="AAA+ ATPase" evidence="13">
    <location>
        <begin position="484"/>
        <end position="627"/>
    </location>
</feature>
<evidence type="ECO:0000256" key="7">
    <source>
        <dbReference type="ARBA" id="ARBA00022741"/>
    </source>
</evidence>
<keyword evidence="10" id="KW-0067">ATP-binding</keyword>
<evidence type="ECO:0000256" key="2">
    <source>
        <dbReference type="ARBA" id="ARBA00003497"/>
    </source>
</evidence>
<evidence type="ECO:0000256" key="10">
    <source>
        <dbReference type="ARBA" id="ARBA00022840"/>
    </source>
</evidence>
<dbReference type="InterPro" id="IPR037219">
    <property type="entry name" value="Peptidase_M41-like"/>
</dbReference>
<evidence type="ECO:0000256" key="9">
    <source>
        <dbReference type="ARBA" id="ARBA00022833"/>
    </source>
</evidence>
<dbReference type="Pfam" id="PF00004">
    <property type="entry name" value="AAA"/>
    <property type="match status" value="1"/>
</dbReference>
<dbReference type="InterPro" id="IPR003959">
    <property type="entry name" value="ATPase_AAA_core"/>
</dbReference>
<dbReference type="Pfam" id="PF01434">
    <property type="entry name" value="Peptidase_M41"/>
    <property type="match status" value="1"/>
</dbReference>
<comment type="caution">
    <text evidence="14">The sequence shown here is derived from an EMBL/GenBank/DDBJ whole genome shotgun (WGS) entry which is preliminary data.</text>
</comment>
<dbReference type="PANTHER" id="PTHR43655">
    <property type="entry name" value="ATP-DEPENDENT PROTEASE"/>
    <property type="match status" value="1"/>
</dbReference>
<dbReference type="EMBL" id="LFYR01000981">
    <property type="protein sequence ID" value="KMZ66102.1"/>
    <property type="molecule type" value="Genomic_DNA"/>
</dbReference>
<evidence type="ECO:0000256" key="3">
    <source>
        <dbReference type="ARBA" id="ARBA00010044"/>
    </source>
</evidence>
<dbReference type="PANTHER" id="PTHR43655:SF19">
    <property type="entry name" value="ATP-DEPENDENT ZINC METALLOPROTEASE FTSH 12, CHLOROPLASTIC"/>
    <property type="match status" value="1"/>
</dbReference>
<dbReference type="OrthoDB" id="2016403at2759"/>
<evidence type="ECO:0000256" key="5">
    <source>
        <dbReference type="ARBA" id="ARBA00022670"/>
    </source>
</evidence>
<dbReference type="FunFam" id="1.10.8.60:FF:000101">
    <property type="entry name" value="ATP-dependent zinc metalloprotease FTSH 12, chloroplastic"/>
    <property type="match status" value="1"/>
</dbReference>
<dbReference type="GO" id="GO:0005745">
    <property type="term" value="C:m-AAA complex"/>
    <property type="evidence" value="ECO:0000318"/>
    <property type="project" value="GO_Central"/>
</dbReference>
<dbReference type="SUPFAM" id="SSF52540">
    <property type="entry name" value="P-loop containing nucleoside triphosphate hydrolases"/>
    <property type="match status" value="1"/>
</dbReference>
<dbReference type="Gene3D" id="3.40.50.300">
    <property type="entry name" value="P-loop containing nucleotide triphosphate hydrolases"/>
    <property type="match status" value="1"/>
</dbReference>
<dbReference type="GO" id="GO:0016887">
    <property type="term" value="F:ATP hydrolysis activity"/>
    <property type="evidence" value="ECO:0007669"/>
    <property type="project" value="InterPro"/>
</dbReference>
<keyword evidence="7" id="KW-0547">Nucleotide-binding</keyword>
<comment type="function">
    <text evidence="2">Probable ATP-dependent zinc metallopeptidase.</text>
</comment>
<dbReference type="InterPro" id="IPR003593">
    <property type="entry name" value="AAA+_ATPase"/>
</dbReference>
<evidence type="ECO:0000313" key="14">
    <source>
        <dbReference type="EMBL" id="KMZ66102.1"/>
    </source>
</evidence>
<dbReference type="Pfam" id="PF17862">
    <property type="entry name" value="AAA_lid_3"/>
    <property type="match status" value="1"/>
</dbReference>
<evidence type="ECO:0000256" key="12">
    <source>
        <dbReference type="ARBA" id="ARBA00023049"/>
    </source>
</evidence>
<dbReference type="GO" id="GO:0004222">
    <property type="term" value="F:metalloendopeptidase activity"/>
    <property type="evidence" value="ECO:0000318"/>
    <property type="project" value="GO_Central"/>
</dbReference>
<proteinExistence type="inferred from homology"/>
<dbReference type="FunFam" id="3.40.50.300:FF:001118">
    <property type="entry name" value="ATP-dependent zinc metalloprotease FTSH 12, chloroplastic"/>
    <property type="match status" value="1"/>
</dbReference>
<keyword evidence="12 14" id="KW-0482">Metalloprotease</keyword>
<dbReference type="GO" id="GO:0004176">
    <property type="term" value="F:ATP-dependent peptidase activity"/>
    <property type="evidence" value="ECO:0007669"/>
    <property type="project" value="InterPro"/>
</dbReference>
<dbReference type="SUPFAM" id="SSF140990">
    <property type="entry name" value="FtsH protease domain-like"/>
    <property type="match status" value="1"/>
</dbReference>
<comment type="similarity">
    <text evidence="3">In the C-terminal section; belongs to the peptidase M41 family.</text>
</comment>
<keyword evidence="8" id="KW-0378">Hydrolase</keyword>